<keyword evidence="1" id="KW-0732">Signal</keyword>
<keyword evidence="2" id="KW-0282">Flagellum</keyword>
<name>A0ABX7V7V7_9GAMM</name>
<dbReference type="RefSeq" id="WP_209052390.1">
    <property type="nucleotide sequence ID" value="NZ_CP072425.1"/>
</dbReference>
<reference evidence="2 3" key="1">
    <citation type="submission" date="2021-03" db="EMBL/GenBank/DDBJ databases">
        <title>Complete Genome of Pseudoalteromonas viridis Strain BBR56, a new biocontrol bacterial candidate.</title>
        <authorList>
            <person name="Handayani D.P."/>
            <person name="Isnansetyo A."/>
            <person name="Istiqomah I."/>
            <person name="Jumina J."/>
        </authorList>
    </citation>
    <scope>NUCLEOTIDE SEQUENCE [LARGE SCALE GENOMIC DNA]</scope>
    <source>
        <strain evidence="2 3">BBR56</strain>
    </source>
</reference>
<evidence type="ECO:0000256" key="1">
    <source>
        <dbReference type="SAM" id="SignalP"/>
    </source>
</evidence>
<gene>
    <name evidence="2" type="ORF">J5X90_00150</name>
</gene>
<accession>A0ABX7V7V7</accession>
<dbReference type="EMBL" id="CP072425">
    <property type="protein sequence ID" value="QTL35527.1"/>
    <property type="molecule type" value="Genomic_DNA"/>
</dbReference>
<protein>
    <submittedName>
        <fullName evidence="2">Flagellar protein FlhE</fullName>
    </submittedName>
</protein>
<keyword evidence="2" id="KW-0966">Cell projection</keyword>
<feature type="chain" id="PRO_5046523527" evidence="1">
    <location>
        <begin position="24"/>
        <end position="146"/>
    </location>
</feature>
<evidence type="ECO:0000313" key="3">
    <source>
        <dbReference type="Proteomes" id="UP000665025"/>
    </source>
</evidence>
<organism evidence="2 3">
    <name type="scientific">Pseudoalteromonas viridis</name>
    <dbReference type="NCBI Taxonomy" id="339617"/>
    <lineage>
        <taxon>Bacteria</taxon>
        <taxon>Pseudomonadati</taxon>
        <taxon>Pseudomonadota</taxon>
        <taxon>Gammaproteobacteria</taxon>
        <taxon>Alteromonadales</taxon>
        <taxon>Pseudoalteromonadaceae</taxon>
        <taxon>Pseudoalteromonas</taxon>
    </lineage>
</organism>
<evidence type="ECO:0000313" key="2">
    <source>
        <dbReference type="EMBL" id="QTL35527.1"/>
    </source>
</evidence>
<keyword evidence="2" id="KW-0969">Cilium</keyword>
<feature type="signal peptide" evidence="1">
    <location>
        <begin position="1"/>
        <end position="23"/>
    </location>
</feature>
<proteinExistence type="predicted"/>
<sequence>MKKAILSLCLAAAAAAVSVSTFAATGQSVIERGGYTIYFSTGYASMGYRDLKIPRNGTKITKVSWNYHDYTNGYDNQKVELCYRRQYSNYDFKCMDISSSNSGSVDYFDGLEARGEFVLTYTLEGGSYHAYWDYDVKNTITIDYTY</sequence>
<keyword evidence="3" id="KW-1185">Reference proteome</keyword>
<dbReference type="Proteomes" id="UP000665025">
    <property type="component" value="Chromosome 1"/>
</dbReference>